<feature type="domain" description="Thiamine pyrophosphate enzyme central" evidence="4">
    <location>
        <begin position="202"/>
        <end position="337"/>
    </location>
</feature>
<sequence>MVQSGKLPATATALATQTTVREATIELFRSLGVTKLFGNPGSTELPFLNRWPNDIQYVLGLQEASVVAMADGYARKTGRASIVNVHSAAGLGHALGNVYTAYRNKAPMVIIAGQQARELLPNLPFLGASEATTFPRPYVKYAIEPARAEDVPAAIAHAYRVAMQRPQGPTFVSVPVDDWDRPCAPVRYRTVSEDFAPDIELIRSAAAELARARNPIIVAGAEVDEENAGPALVSLAEKLNIPVLTAPFASRIAFPEDHPLFQGFLPAAPSEVSARLIKHDAILVVGAPVFTYHIPGASQLIDSDVSIIHLTTDGEAAASAPIGTSIIGSLRFSLPALEQELPAGAGGAVPQRGAQPVPKKGKTISPHYFFHRFGQILPPEALLMEESPSYRPIMQQHVQMREWGSFFTMASGGLGYGLPGAVGLAFAEPDKRVVCLIGDGSFMYSAQALWTATQHDQNLCVILLNNSGYGAMRSFSRVLNVSGVPGIDFQGLDFMSLSKGMGCKAKRATTVMELDEMLEDVVKGTGPTLLEVVVDSEVQSLYD</sequence>
<dbReference type="GO" id="GO:0050660">
    <property type="term" value="F:flavin adenine dinucleotide binding"/>
    <property type="evidence" value="ECO:0007669"/>
    <property type="project" value="TreeGrafter"/>
</dbReference>
<organism evidence="7 8">
    <name type="scientific">Agrobacterium tumefaciens</name>
    <dbReference type="NCBI Taxonomy" id="358"/>
    <lineage>
        <taxon>Bacteria</taxon>
        <taxon>Pseudomonadati</taxon>
        <taxon>Pseudomonadota</taxon>
        <taxon>Alphaproteobacteria</taxon>
        <taxon>Hyphomicrobiales</taxon>
        <taxon>Rhizobiaceae</taxon>
        <taxon>Rhizobium/Agrobacterium group</taxon>
        <taxon>Agrobacterium</taxon>
        <taxon>Agrobacterium tumefaciens complex</taxon>
    </lineage>
</organism>
<dbReference type="GO" id="GO:0000287">
    <property type="term" value="F:magnesium ion binding"/>
    <property type="evidence" value="ECO:0007669"/>
    <property type="project" value="InterPro"/>
</dbReference>
<evidence type="ECO:0000313" key="8">
    <source>
        <dbReference type="Proteomes" id="UP000237717"/>
    </source>
</evidence>
<dbReference type="Gene3D" id="3.40.50.1220">
    <property type="entry name" value="TPP-binding domain"/>
    <property type="match status" value="1"/>
</dbReference>
<dbReference type="InterPro" id="IPR029035">
    <property type="entry name" value="DHS-like_NAD/FAD-binding_dom"/>
</dbReference>
<gene>
    <name evidence="7" type="primary">mdlC</name>
    <name evidence="7" type="ORF">At1D1609_53630</name>
</gene>
<evidence type="ECO:0000259" key="6">
    <source>
        <dbReference type="Pfam" id="PF02776"/>
    </source>
</evidence>
<feature type="domain" description="Thiamine pyrophosphate enzyme N-terminal TPP-binding" evidence="6">
    <location>
        <begin position="19"/>
        <end position="120"/>
    </location>
</feature>
<dbReference type="PANTHER" id="PTHR18968">
    <property type="entry name" value="THIAMINE PYROPHOSPHATE ENZYMES"/>
    <property type="match status" value="1"/>
</dbReference>
<dbReference type="SUPFAM" id="SSF52518">
    <property type="entry name" value="Thiamin diphosphate-binding fold (THDP-binding)"/>
    <property type="match status" value="2"/>
</dbReference>
<evidence type="ECO:0000259" key="5">
    <source>
        <dbReference type="Pfam" id="PF02775"/>
    </source>
</evidence>
<dbReference type="CDD" id="cd07035">
    <property type="entry name" value="TPP_PYR_POX_like"/>
    <property type="match status" value="1"/>
</dbReference>
<reference evidence="7 8" key="1">
    <citation type="submission" date="2018-02" db="EMBL/GenBank/DDBJ databases">
        <title>Complete genome sequence of Agrobacterium tumefaciens 1D1609.</title>
        <authorList>
            <person name="Cho S.-T."/>
            <person name="Haryono M."/>
            <person name="Chang H.-H."/>
            <person name="Santos M.N."/>
            <person name="Lai E.-M."/>
            <person name="Kuo C.-H."/>
        </authorList>
    </citation>
    <scope>NUCLEOTIDE SEQUENCE [LARGE SCALE GENOMIC DNA]</scope>
    <source>
        <strain evidence="7 8">1D1609</strain>
        <plasmid evidence="8">Plasmid pat1d1609a</plasmid>
    </source>
</reference>
<protein>
    <submittedName>
        <fullName evidence="7">Benzoylformate decarboxylase</fullName>
    </submittedName>
</protein>
<evidence type="ECO:0000256" key="3">
    <source>
        <dbReference type="RuleBase" id="RU362132"/>
    </source>
</evidence>
<dbReference type="PANTHER" id="PTHR18968:SF133">
    <property type="entry name" value="BENZOYLFORMATE DECARBOXYLASE"/>
    <property type="match status" value="1"/>
</dbReference>
<evidence type="ECO:0000313" key="7">
    <source>
        <dbReference type="EMBL" id="AVH45395.1"/>
    </source>
</evidence>
<dbReference type="RefSeq" id="WP_104680420.1">
    <property type="nucleotide sequence ID" value="NZ_CP026927.1"/>
</dbReference>
<feature type="domain" description="Thiamine pyrophosphate enzyme TPP-binding" evidence="5">
    <location>
        <begin position="393"/>
        <end position="532"/>
    </location>
</feature>
<dbReference type="InterPro" id="IPR045229">
    <property type="entry name" value="TPP_enz"/>
</dbReference>
<evidence type="ECO:0000259" key="4">
    <source>
        <dbReference type="Pfam" id="PF00205"/>
    </source>
</evidence>
<dbReference type="GO" id="GO:0030976">
    <property type="term" value="F:thiamine pyrophosphate binding"/>
    <property type="evidence" value="ECO:0007669"/>
    <property type="project" value="InterPro"/>
</dbReference>
<geneLocation type="plasmid" evidence="8">
    <name>pat1d1609a</name>
</geneLocation>
<dbReference type="GO" id="GO:0003984">
    <property type="term" value="F:acetolactate synthase activity"/>
    <property type="evidence" value="ECO:0007669"/>
    <property type="project" value="TreeGrafter"/>
</dbReference>
<dbReference type="AlphaFoldDB" id="A0A2L2LM36"/>
<dbReference type="NCBIfam" id="NF005485">
    <property type="entry name" value="PRK07092.1"/>
    <property type="match status" value="1"/>
</dbReference>
<dbReference type="CDD" id="cd02002">
    <property type="entry name" value="TPP_BFDC"/>
    <property type="match status" value="1"/>
</dbReference>
<name>A0A2L2LM36_AGRTU</name>
<dbReference type="InterPro" id="IPR011766">
    <property type="entry name" value="TPP_enzyme_TPP-bd"/>
</dbReference>
<evidence type="ECO:0000256" key="2">
    <source>
        <dbReference type="ARBA" id="ARBA00023052"/>
    </source>
</evidence>
<dbReference type="SUPFAM" id="SSF52467">
    <property type="entry name" value="DHS-like NAD/FAD-binding domain"/>
    <property type="match status" value="1"/>
</dbReference>
<dbReference type="Pfam" id="PF02776">
    <property type="entry name" value="TPP_enzyme_N"/>
    <property type="match status" value="1"/>
</dbReference>
<dbReference type="InterPro" id="IPR012000">
    <property type="entry name" value="Thiamin_PyroP_enz_cen_dom"/>
</dbReference>
<dbReference type="InterPro" id="IPR000399">
    <property type="entry name" value="TPP-bd_CS"/>
</dbReference>
<dbReference type="Pfam" id="PF02775">
    <property type="entry name" value="TPP_enzyme_C"/>
    <property type="match status" value="1"/>
</dbReference>
<dbReference type="GO" id="GO:0019752">
    <property type="term" value="P:carboxylic acid metabolic process"/>
    <property type="evidence" value="ECO:0007669"/>
    <property type="project" value="UniProtKB-ARBA"/>
</dbReference>
<accession>A0A2L2LM36</accession>
<keyword evidence="7" id="KW-0614">Plasmid</keyword>
<dbReference type="Pfam" id="PF00205">
    <property type="entry name" value="TPP_enzyme_M"/>
    <property type="match status" value="1"/>
</dbReference>
<evidence type="ECO:0000256" key="1">
    <source>
        <dbReference type="ARBA" id="ARBA00007812"/>
    </source>
</evidence>
<dbReference type="InterPro" id="IPR029061">
    <property type="entry name" value="THDP-binding"/>
</dbReference>
<dbReference type="PROSITE" id="PS00187">
    <property type="entry name" value="TPP_ENZYMES"/>
    <property type="match status" value="1"/>
</dbReference>
<proteinExistence type="inferred from homology"/>
<dbReference type="EMBL" id="CP026927">
    <property type="protein sequence ID" value="AVH45395.1"/>
    <property type="molecule type" value="Genomic_DNA"/>
</dbReference>
<keyword evidence="2 3" id="KW-0786">Thiamine pyrophosphate</keyword>
<dbReference type="Proteomes" id="UP000237717">
    <property type="component" value="Plasmid pAt1D1609a"/>
</dbReference>
<dbReference type="Gene3D" id="3.40.50.970">
    <property type="match status" value="2"/>
</dbReference>
<dbReference type="InterPro" id="IPR012001">
    <property type="entry name" value="Thiamin_PyroP_enz_TPP-bd_dom"/>
</dbReference>
<comment type="similarity">
    <text evidence="1 3">Belongs to the TPP enzyme family.</text>
</comment>